<dbReference type="Gene3D" id="4.10.240.10">
    <property type="entry name" value="Zn(2)-C6 fungal-type DNA-binding domain"/>
    <property type="match status" value="1"/>
</dbReference>
<keyword evidence="4" id="KW-0238">DNA-binding</keyword>
<dbReference type="PROSITE" id="PS00463">
    <property type="entry name" value="ZN2_CY6_FUNGAL_1"/>
    <property type="match status" value="1"/>
</dbReference>
<feature type="compositionally biased region" description="Polar residues" evidence="2">
    <location>
        <begin position="206"/>
        <end position="216"/>
    </location>
</feature>
<evidence type="ECO:0000313" key="4">
    <source>
        <dbReference type="EMBL" id="USW59417.1"/>
    </source>
</evidence>
<dbReference type="GO" id="GO:0000981">
    <property type="term" value="F:DNA-binding transcription factor activity, RNA polymerase II-specific"/>
    <property type="evidence" value="ECO:0007669"/>
    <property type="project" value="InterPro"/>
</dbReference>
<feature type="compositionally biased region" description="Low complexity" evidence="2">
    <location>
        <begin position="19"/>
        <end position="28"/>
    </location>
</feature>
<dbReference type="GO" id="GO:0008270">
    <property type="term" value="F:zinc ion binding"/>
    <property type="evidence" value="ECO:0007669"/>
    <property type="project" value="InterPro"/>
</dbReference>
<dbReference type="GO" id="GO:0003677">
    <property type="term" value="F:DNA binding"/>
    <property type="evidence" value="ECO:0007669"/>
    <property type="project" value="UniProtKB-KW"/>
</dbReference>
<dbReference type="InterPro" id="IPR052783">
    <property type="entry name" value="Metabolic/Drug-Res_Regulator"/>
</dbReference>
<evidence type="ECO:0000259" key="3">
    <source>
        <dbReference type="PROSITE" id="PS50048"/>
    </source>
</evidence>
<reference evidence="4" key="1">
    <citation type="submission" date="2022-06" db="EMBL/GenBank/DDBJ databases">
        <title>Complete genome sequences of two strains of the flax pathogen Septoria linicola.</title>
        <authorList>
            <person name="Lapalu N."/>
            <person name="Simon A."/>
            <person name="Demenou B."/>
            <person name="Paumier D."/>
            <person name="Guillot M.-P."/>
            <person name="Gout L."/>
            <person name="Valade R."/>
        </authorList>
    </citation>
    <scope>NUCLEOTIDE SEQUENCE</scope>
    <source>
        <strain evidence="4">SE15195</strain>
    </source>
</reference>
<dbReference type="AlphaFoldDB" id="A0A9Q9ER15"/>
<evidence type="ECO:0000256" key="1">
    <source>
        <dbReference type="ARBA" id="ARBA00023242"/>
    </source>
</evidence>
<keyword evidence="5" id="KW-1185">Reference proteome</keyword>
<feature type="region of interest" description="Disordered" evidence="2">
    <location>
        <begin position="19"/>
        <end position="44"/>
    </location>
</feature>
<protein>
    <submittedName>
        <fullName evidence="4">Zn(2)-C6 fungal-type DNA-binding domain-containing protein</fullName>
    </submittedName>
</protein>
<dbReference type="SUPFAM" id="SSF57701">
    <property type="entry name" value="Zn2/Cys6 DNA-binding domain"/>
    <property type="match status" value="1"/>
</dbReference>
<dbReference type="OrthoDB" id="4151048at2759"/>
<proteinExistence type="predicted"/>
<feature type="compositionally biased region" description="Low complexity" evidence="2">
    <location>
        <begin position="236"/>
        <end position="260"/>
    </location>
</feature>
<dbReference type="CDD" id="cd00067">
    <property type="entry name" value="GAL4"/>
    <property type="match status" value="1"/>
</dbReference>
<keyword evidence="1" id="KW-0539">Nucleus</keyword>
<dbReference type="InterPro" id="IPR036864">
    <property type="entry name" value="Zn2-C6_fun-type_DNA-bd_sf"/>
</dbReference>
<evidence type="ECO:0000313" key="5">
    <source>
        <dbReference type="Proteomes" id="UP001056384"/>
    </source>
</evidence>
<feature type="domain" description="Zn(2)-C6 fungal-type" evidence="3">
    <location>
        <begin position="55"/>
        <end position="84"/>
    </location>
</feature>
<dbReference type="EMBL" id="CP099429">
    <property type="protein sequence ID" value="USW59417.1"/>
    <property type="molecule type" value="Genomic_DNA"/>
</dbReference>
<dbReference type="Pfam" id="PF00172">
    <property type="entry name" value="Zn_clus"/>
    <property type="match status" value="1"/>
</dbReference>
<sequence>MSHRGQLSCLNQPVAYHSHSLTPSSHTPVNKMAQPQRTSSQDSTSDVIRKRVCKACDRCRLKKSKCDGSNPCTRCKTDNAICVFGERKKSHDKVYPKGYVEMLEQQQGQLVSGLVELYDRLRKADAWTGPAVEEHDGKPYTHHILAALDLLETKDGSTIEFEEDTEKLQQKLIADGASMTQHNRRGSFSSESEHSQHSHARSHSHGTPTLSKNSSLFKEDYKFSTNSEPPSPPARSPALRSQRQSFQQPAQPSPLQQSSPLGEDPNMFQPDWQQYPPANENKYAMNVVRSDFAIQAPSLQQPMAINGLPNSFQQWDTQGPSFDMLAESFTGYPEPAMNTYGRYAGSEMPGLTFNDMDVDFGNFVSVHT</sequence>
<feature type="compositionally biased region" description="Polar residues" evidence="2">
    <location>
        <begin position="33"/>
        <end position="44"/>
    </location>
</feature>
<dbReference type="Proteomes" id="UP001056384">
    <property type="component" value="Chromosome 12"/>
</dbReference>
<evidence type="ECO:0000256" key="2">
    <source>
        <dbReference type="SAM" id="MobiDB-lite"/>
    </source>
</evidence>
<gene>
    <name evidence="4" type="ORF">Slin15195_G127360</name>
</gene>
<feature type="region of interest" description="Disordered" evidence="2">
    <location>
        <begin position="175"/>
        <end position="277"/>
    </location>
</feature>
<accession>A0A9Q9ER15</accession>
<organism evidence="4 5">
    <name type="scientific">Septoria linicola</name>
    <dbReference type="NCBI Taxonomy" id="215465"/>
    <lineage>
        <taxon>Eukaryota</taxon>
        <taxon>Fungi</taxon>
        <taxon>Dikarya</taxon>
        <taxon>Ascomycota</taxon>
        <taxon>Pezizomycotina</taxon>
        <taxon>Dothideomycetes</taxon>
        <taxon>Dothideomycetidae</taxon>
        <taxon>Mycosphaerellales</taxon>
        <taxon>Mycosphaerellaceae</taxon>
        <taxon>Septoria</taxon>
    </lineage>
</organism>
<dbReference type="SMART" id="SM00066">
    <property type="entry name" value="GAL4"/>
    <property type="match status" value="1"/>
</dbReference>
<dbReference type="PANTHER" id="PTHR47655:SF3">
    <property type="entry name" value="ZN(II)2CYS6 TRANSCRIPTION FACTOR (EUROFUNG)"/>
    <property type="match status" value="1"/>
</dbReference>
<dbReference type="InterPro" id="IPR001138">
    <property type="entry name" value="Zn2Cys6_DnaBD"/>
</dbReference>
<dbReference type="PROSITE" id="PS50048">
    <property type="entry name" value="ZN2_CY6_FUNGAL_2"/>
    <property type="match status" value="1"/>
</dbReference>
<name>A0A9Q9ER15_9PEZI</name>
<dbReference type="PANTHER" id="PTHR47655">
    <property type="entry name" value="QUINIC ACID UTILIZATION ACTIVATOR"/>
    <property type="match status" value="1"/>
</dbReference>